<dbReference type="Proteomes" id="UP000176846">
    <property type="component" value="Unassembled WGS sequence"/>
</dbReference>
<accession>A0A1F7UZ69</accession>
<dbReference type="EMBL" id="MGEK01000003">
    <property type="protein sequence ID" value="OGL83064.1"/>
    <property type="molecule type" value="Genomic_DNA"/>
</dbReference>
<gene>
    <name evidence="1" type="ORF">A2936_05095</name>
</gene>
<reference evidence="1 2" key="1">
    <citation type="journal article" date="2016" name="Nat. Commun.">
        <title>Thousands of microbial genomes shed light on interconnected biogeochemical processes in an aquifer system.</title>
        <authorList>
            <person name="Anantharaman K."/>
            <person name="Brown C.T."/>
            <person name="Hug L.A."/>
            <person name="Sharon I."/>
            <person name="Castelle C.J."/>
            <person name="Probst A.J."/>
            <person name="Thomas B.C."/>
            <person name="Singh A."/>
            <person name="Wilkins M.J."/>
            <person name="Karaoz U."/>
            <person name="Brodie E.L."/>
            <person name="Williams K.H."/>
            <person name="Hubbard S.S."/>
            <person name="Banfield J.F."/>
        </authorList>
    </citation>
    <scope>NUCLEOTIDE SEQUENCE [LARGE SCALE GENOMIC DNA]</scope>
</reference>
<dbReference type="AlphaFoldDB" id="A0A1F7UZ69"/>
<comment type="caution">
    <text evidence="1">The sequence shown here is derived from an EMBL/GenBank/DDBJ whole genome shotgun (WGS) entry which is preliminary data.</text>
</comment>
<proteinExistence type="predicted"/>
<name>A0A1F7UZ69_9BACT</name>
<evidence type="ECO:0000313" key="1">
    <source>
        <dbReference type="EMBL" id="OGL83064.1"/>
    </source>
</evidence>
<sequence>MSQPMRVSYNWIRGQLRQGMDNLLAIIPEGDESVIVAEGEDGKLYWPDDSCISLGLLAAFAELVNDQRWKGEDWRDIAMMLRTHGINDVMRAGPKR</sequence>
<protein>
    <submittedName>
        <fullName evidence="1">Uncharacterized protein</fullName>
    </submittedName>
</protein>
<organism evidence="1 2">
    <name type="scientific">Candidatus Uhrbacteria bacterium RIFCSPLOWO2_01_FULL_47_25</name>
    <dbReference type="NCBI Taxonomy" id="1802402"/>
    <lineage>
        <taxon>Bacteria</taxon>
        <taxon>Candidatus Uhriibacteriota</taxon>
    </lineage>
</organism>
<evidence type="ECO:0000313" key="2">
    <source>
        <dbReference type="Proteomes" id="UP000176846"/>
    </source>
</evidence>